<evidence type="ECO:0000256" key="1">
    <source>
        <dbReference type="SAM" id="MobiDB-lite"/>
    </source>
</evidence>
<dbReference type="EMBL" id="GIBP01003860">
    <property type="protein sequence ID" value="NDV32829.1"/>
    <property type="molecule type" value="Transcribed_RNA"/>
</dbReference>
<evidence type="ECO:0000259" key="2">
    <source>
        <dbReference type="Pfam" id="PF05022"/>
    </source>
</evidence>
<feature type="domain" description="Srp40 C-terminal" evidence="2">
    <location>
        <begin position="253"/>
        <end position="323"/>
    </location>
</feature>
<dbReference type="PANTHER" id="PTHR23216:SF1">
    <property type="entry name" value="NUCLEOLAR AND COILED-BODY PHOSPHOPROTEIN 1"/>
    <property type="match status" value="1"/>
</dbReference>
<dbReference type="Pfam" id="PF05022">
    <property type="entry name" value="SRP40_C"/>
    <property type="match status" value="1"/>
</dbReference>
<feature type="compositionally biased region" description="Basic and acidic residues" evidence="1">
    <location>
        <begin position="244"/>
        <end position="254"/>
    </location>
</feature>
<feature type="compositionally biased region" description="Pro residues" evidence="1">
    <location>
        <begin position="128"/>
        <end position="144"/>
    </location>
</feature>
<reference evidence="3" key="1">
    <citation type="journal article" date="2020" name="J. Eukaryot. Microbiol.">
        <title>De novo Sequencing, Assembly and Annotation of the Transcriptome for the Free-Living Testate Amoeba Arcella intermedia.</title>
        <authorList>
            <person name="Ribeiro G.M."/>
            <person name="Porfirio-Sousa A.L."/>
            <person name="Maurer-Alcala X.X."/>
            <person name="Katz L.A."/>
            <person name="Lahr D.J.G."/>
        </authorList>
    </citation>
    <scope>NUCLEOTIDE SEQUENCE</scope>
</reference>
<dbReference type="PANTHER" id="PTHR23216">
    <property type="entry name" value="NUCLEOLAR AND COILED-BODY PHOSPHOPROTEIN 1"/>
    <property type="match status" value="1"/>
</dbReference>
<feature type="region of interest" description="Disordered" evidence="1">
    <location>
        <begin position="1"/>
        <end position="254"/>
    </location>
</feature>
<evidence type="ECO:0000313" key="3">
    <source>
        <dbReference type="EMBL" id="NDV32829.1"/>
    </source>
</evidence>
<proteinExistence type="predicted"/>
<name>A0A6B2L771_9EUKA</name>
<feature type="compositionally biased region" description="Basic residues" evidence="1">
    <location>
        <begin position="300"/>
        <end position="309"/>
    </location>
</feature>
<feature type="compositionally biased region" description="Acidic residues" evidence="1">
    <location>
        <begin position="157"/>
        <end position="171"/>
    </location>
</feature>
<dbReference type="InterPro" id="IPR039191">
    <property type="entry name" value="Nopp140-like"/>
</dbReference>
<feature type="compositionally biased region" description="Low complexity" evidence="1">
    <location>
        <begin position="94"/>
        <end position="127"/>
    </location>
</feature>
<feature type="compositionally biased region" description="Low complexity" evidence="1">
    <location>
        <begin position="18"/>
        <end position="44"/>
    </location>
</feature>
<dbReference type="GO" id="GO:0005730">
    <property type="term" value="C:nucleolus"/>
    <property type="evidence" value="ECO:0007669"/>
    <property type="project" value="InterPro"/>
</dbReference>
<dbReference type="InterPro" id="IPR007718">
    <property type="entry name" value="Srp40_C"/>
</dbReference>
<organism evidence="3">
    <name type="scientific">Arcella intermedia</name>
    <dbReference type="NCBI Taxonomy" id="1963864"/>
    <lineage>
        <taxon>Eukaryota</taxon>
        <taxon>Amoebozoa</taxon>
        <taxon>Tubulinea</taxon>
        <taxon>Elardia</taxon>
        <taxon>Arcellinida</taxon>
        <taxon>Sphaerothecina</taxon>
        <taxon>Arcellidae</taxon>
        <taxon>Arcella</taxon>
    </lineage>
</organism>
<protein>
    <recommendedName>
        <fullName evidence="2">Srp40 C-terminal domain-containing protein</fullName>
    </recommendedName>
</protein>
<feature type="compositionally biased region" description="Polar residues" evidence="1">
    <location>
        <begin position="176"/>
        <end position="197"/>
    </location>
</feature>
<dbReference type="AlphaFoldDB" id="A0A6B2L771"/>
<feature type="region of interest" description="Disordered" evidence="1">
    <location>
        <begin position="293"/>
        <end position="330"/>
    </location>
</feature>
<feature type="compositionally biased region" description="Pro residues" evidence="1">
    <location>
        <begin position="84"/>
        <end position="93"/>
    </location>
</feature>
<sequence length="330" mass="34423">MPEKVETQPPAQPPAKAQPPKKSPSSSSSLSSSSSSSEPAKVLPKPTPVVPAKPAAPAKKESSSSSDSSSSTSSSSAPKKPAAPAQPAPPPAPTTTVAPAAKPKAPSTSSDTSSDDSSSSSVAKAPAQQPPAAPKPILAPPPAQPAQKKESSSSSDSDSDSDSDSSSEEEAKETATKSPSITFAPQVTTIPSPNQEVPATPMPKVDTNKPKIQYTPHPSKGINLVNHSQVTETKKRKAEEAEENALKKQKTDRFQRIDPSKINIANEKLANNSYFAKGGESWGAKAATDLEKTRGDRFRHEKTKKKRGTYRGGAINTTGVFSIPLDDDSE</sequence>
<accession>A0A6B2L771</accession>
<feature type="compositionally biased region" description="Low complexity" evidence="1">
    <location>
        <begin position="52"/>
        <end position="83"/>
    </location>
</feature>